<dbReference type="AlphaFoldDB" id="A0A4D9DJA8"/>
<dbReference type="Proteomes" id="UP000297703">
    <property type="component" value="Unassembled WGS sequence"/>
</dbReference>
<evidence type="ECO:0000313" key="2">
    <source>
        <dbReference type="EMBL" id="TFJ96257.1"/>
    </source>
</evidence>
<dbReference type="EMBL" id="QXTE01000724">
    <property type="protein sequence ID" value="TFJ96257.1"/>
    <property type="molecule type" value="Genomic_DNA"/>
</dbReference>
<gene>
    <name evidence="2" type="ORF">DR999_PMT21968</name>
</gene>
<organism evidence="2 3">
    <name type="scientific">Platysternon megacephalum</name>
    <name type="common">big-headed turtle</name>
    <dbReference type="NCBI Taxonomy" id="55544"/>
    <lineage>
        <taxon>Eukaryota</taxon>
        <taxon>Metazoa</taxon>
        <taxon>Chordata</taxon>
        <taxon>Craniata</taxon>
        <taxon>Vertebrata</taxon>
        <taxon>Euteleostomi</taxon>
        <taxon>Archelosauria</taxon>
        <taxon>Testudinata</taxon>
        <taxon>Testudines</taxon>
        <taxon>Cryptodira</taxon>
        <taxon>Durocryptodira</taxon>
        <taxon>Testudinoidea</taxon>
        <taxon>Platysternidae</taxon>
        <taxon>Platysternon</taxon>
    </lineage>
</organism>
<evidence type="ECO:0000256" key="1">
    <source>
        <dbReference type="SAM" id="MobiDB-lite"/>
    </source>
</evidence>
<proteinExistence type="predicted"/>
<evidence type="ECO:0000313" key="3">
    <source>
        <dbReference type="Proteomes" id="UP000297703"/>
    </source>
</evidence>
<reference evidence="2 3" key="2">
    <citation type="submission" date="2019-04" db="EMBL/GenBank/DDBJ databases">
        <title>The genome sequence of big-headed turtle.</title>
        <authorList>
            <person name="Gong S."/>
        </authorList>
    </citation>
    <scope>NUCLEOTIDE SEQUENCE [LARGE SCALE GENOMIC DNA]</scope>
    <source>
        <strain evidence="2">DO16091913</strain>
        <tissue evidence="2">Muscle</tissue>
    </source>
</reference>
<comment type="caution">
    <text evidence="2">The sequence shown here is derived from an EMBL/GenBank/DDBJ whole genome shotgun (WGS) entry which is preliminary data.</text>
</comment>
<keyword evidence="3" id="KW-1185">Reference proteome</keyword>
<protein>
    <submittedName>
        <fullName evidence="2">Uncharacterized protein</fullName>
    </submittedName>
</protein>
<feature type="region of interest" description="Disordered" evidence="1">
    <location>
        <begin position="28"/>
        <end position="62"/>
    </location>
</feature>
<sequence>MDKCIKVQAPMVLKEEPQICKYNIEIPQRGRLPDQGGGTGRGGEGNLTSPLKKNSPKNEEKNSLLLADDELELHRYVHTENYWKDWRFPKIKGNQEFQESSFVLEKVSIVLTK</sequence>
<accession>A0A4D9DJA8</accession>
<name>A0A4D9DJA8_9SAUR</name>
<reference evidence="2 3" key="1">
    <citation type="submission" date="2019-04" db="EMBL/GenBank/DDBJ databases">
        <title>Draft genome of the big-headed turtle Platysternon megacephalum.</title>
        <authorList>
            <person name="Gong S."/>
        </authorList>
    </citation>
    <scope>NUCLEOTIDE SEQUENCE [LARGE SCALE GENOMIC DNA]</scope>
    <source>
        <strain evidence="2">DO16091913</strain>
        <tissue evidence="2">Muscle</tissue>
    </source>
</reference>
<feature type="compositionally biased region" description="Gly residues" evidence="1">
    <location>
        <begin position="35"/>
        <end position="45"/>
    </location>
</feature>